<evidence type="ECO:0000256" key="7">
    <source>
        <dbReference type="ARBA" id="ARBA00022842"/>
    </source>
</evidence>
<evidence type="ECO:0000256" key="1">
    <source>
        <dbReference type="ARBA" id="ARBA00001946"/>
    </source>
</evidence>
<dbReference type="InterPro" id="IPR015375">
    <property type="entry name" value="NADH_PPase-like_N"/>
</dbReference>
<keyword evidence="5" id="KW-0479">Metal-binding</keyword>
<dbReference type="InterPro" id="IPR015376">
    <property type="entry name" value="Znr_NADH_PPase"/>
</dbReference>
<protein>
    <recommendedName>
        <fullName evidence="4">NAD(+) diphosphatase</fullName>
        <ecNumber evidence="4">3.6.1.22</ecNumber>
    </recommendedName>
</protein>
<dbReference type="PANTHER" id="PTHR42904">
    <property type="entry name" value="NUDIX HYDROLASE, NUDC SUBFAMILY"/>
    <property type="match status" value="1"/>
</dbReference>
<evidence type="ECO:0000256" key="8">
    <source>
        <dbReference type="ARBA" id="ARBA00023027"/>
    </source>
</evidence>
<accession>F6D541</accession>
<evidence type="ECO:0000313" key="12">
    <source>
        <dbReference type="Proteomes" id="UP000009231"/>
    </source>
</evidence>
<proteinExistence type="inferred from homology"/>
<evidence type="ECO:0000313" key="11">
    <source>
        <dbReference type="EMBL" id="AEG17576.1"/>
    </source>
</evidence>
<feature type="domain" description="Nudix hydrolase" evidence="10">
    <location>
        <begin position="150"/>
        <end position="274"/>
    </location>
</feature>
<comment type="cofactor">
    <cofactor evidence="2">
        <name>Zn(2+)</name>
        <dbReference type="ChEBI" id="CHEBI:29105"/>
    </cofactor>
</comment>
<dbReference type="Proteomes" id="UP000009231">
    <property type="component" value="Chromosome"/>
</dbReference>
<dbReference type="InterPro" id="IPR050241">
    <property type="entry name" value="NAD-cap_RNA_hydrolase_NudC"/>
</dbReference>
<keyword evidence="6 11" id="KW-0378">Hydrolase</keyword>
<evidence type="ECO:0000256" key="6">
    <source>
        <dbReference type="ARBA" id="ARBA00022801"/>
    </source>
</evidence>
<dbReference type="GeneID" id="10668025"/>
<dbReference type="CDD" id="cd03429">
    <property type="entry name" value="NUDIX_NADH_pyrophosphatase_Nudt13"/>
    <property type="match status" value="1"/>
</dbReference>
<dbReference type="GO" id="GO:0006742">
    <property type="term" value="P:NADP+ catabolic process"/>
    <property type="evidence" value="ECO:0007669"/>
    <property type="project" value="TreeGrafter"/>
</dbReference>
<comment type="catalytic activity">
    <reaction evidence="9">
        <text>a 5'-end NAD(+)-phospho-ribonucleoside in mRNA + H2O = a 5'-end phospho-adenosine-phospho-ribonucleoside in mRNA + beta-nicotinamide D-ribonucleotide + 2 H(+)</text>
        <dbReference type="Rhea" id="RHEA:60876"/>
        <dbReference type="Rhea" id="RHEA-COMP:15698"/>
        <dbReference type="Rhea" id="RHEA-COMP:15719"/>
        <dbReference type="ChEBI" id="CHEBI:14649"/>
        <dbReference type="ChEBI" id="CHEBI:15377"/>
        <dbReference type="ChEBI" id="CHEBI:15378"/>
        <dbReference type="ChEBI" id="CHEBI:144029"/>
        <dbReference type="ChEBI" id="CHEBI:144051"/>
    </reaction>
    <physiologicalReaction direction="left-to-right" evidence="9">
        <dbReference type="Rhea" id="RHEA:60877"/>
    </physiologicalReaction>
</comment>
<dbReference type="PANTHER" id="PTHR42904:SF6">
    <property type="entry name" value="NAD-CAPPED RNA HYDROLASE NUDT12"/>
    <property type="match status" value="1"/>
</dbReference>
<dbReference type="GO" id="GO:0046872">
    <property type="term" value="F:metal ion binding"/>
    <property type="evidence" value="ECO:0007669"/>
    <property type="project" value="UniProtKB-KW"/>
</dbReference>
<dbReference type="HOGENOM" id="CLU_037162_0_1_2"/>
<dbReference type="EC" id="3.6.1.22" evidence="4"/>
<dbReference type="KEGG" id="mew:MSWAN_0538"/>
<dbReference type="RefSeq" id="WP_013825078.1">
    <property type="nucleotide sequence ID" value="NC_015574.1"/>
</dbReference>
<dbReference type="SUPFAM" id="SSF55811">
    <property type="entry name" value="Nudix"/>
    <property type="match status" value="2"/>
</dbReference>
<keyword evidence="7" id="KW-0460">Magnesium</keyword>
<dbReference type="InterPro" id="IPR015797">
    <property type="entry name" value="NUDIX_hydrolase-like_dom_sf"/>
</dbReference>
<dbReference type="InterPro" id="IPR049734">
    <property type="entry name" value="NudC-like_C"/>
</dbReference>
<comment type="cofactor">
    <cofactor evidence="1">
        <name>Mg(2+)</name>
        <dbReference type="ChEBI" id="CHEBI:18420"/>
    </cofactor>
</comment>
<organism evidence="11 12">
    <name type="scientific">Methanobacterium paludis (strain DSM 25820 / JCM 18151 / SWAN1)</name>
    <dbReference type="NCBI Taxonomy" id="868131"/>
    <lineage>
        <taxon>Archaea</taxon>
        <taxon>Methanobacteriati</taxon>
        <taxon>Methanobacteriota</taxon>
        <taxon>Methanomada group</taxon>
        <taxon>Methanobacteria</taxon>
        <taxon>Methanobacteriales</taxon>
        <taxon>Methanobacteriaceae</taxon>
        <taxon>Methanobacterium</taxon>
    </lineage>
</organism>
<evidence type="ECO:0000256" key="2">
    <source>
        <dbReference type="ARBA" id="ARBA00001947"/>
    </source>
</evidence>
<evidence type="ECO:0000259" key="10">
    <source>
        <dbReference type="PROSITE" id="PS51462"/>
    </source>
</evidence>
<dbReference type="Gene3D" id="3.90.79.20">
    <property type="match status" value="1"/>
</dbReference>
<dbReference type="EMBL" id="CP002772">
    <property type="protein sequence ID" value="AEG17576.1"/>
    <property type="molecule type" value="Genomic_DNA"/>
</dbReference>
<reference evidence="11 12" key="1">
    <citation type="journal article" date="2014" name="Int. J. Syst. Evol. Microbiol.">
        <title>Methanobacterium paludis sp. nov. and a novel strain of Methanobacterium lacus isolated from northern peatlands.</title>
        <authorList>
            <person name="Cadillo-Quiroz H."/>
            <person name="Brauer S.L."/>
            <person name="Goodson N."/>
            <person name="Yavitt J.B."/>
            <person name="Zinder S.H."/>
        </authorList>
    </citation>
    <scope>NUCLEOTIDE SEQUENCE [LARGE SCALE GENOMIC DNA]</scope>
    <source>
        <strain evidence="12">DSM 25820 / JCM 18151 / SWAN1</strain>
    </source>
</reference>
<dbReference type="Pfam" id="PF09296">
    <property type="entry name" value="NUDIX-like"/>
    <property type="match status" value="1"/>
</dbReference>
<keyword evidence="12" id="KW-1185">Reference proteome</keyword>
<dbReference type="Pfam" id="PF09297">
    <property type="entry name" value="Zn_ribbon_NUD"/>
    <property type="match status" value="1"/>
</dbReference>
<dbReference type="OrthoDB" id="40462at2157"/>
<dbReference type="Pfam" id="PF00293">
    <property type="entry name" value="NUDIX"/>
    <property type="match status" value="1"/>
</dbReference>
<sequence>MFRESIYKRYIPAATPDEENNGFAYWFIFNQDKMLVKTTNNKIKIPYLISLEDLNFSPVRTQYFGTLQGHPCYSAEVAPQTNAPEEMIFRNLRSLYDDLDEDIFLLAGKAFQIVNWDKTHQFCGKCGAPTETMENEMAKICPECGFISFTRISPAVITAIIKDGKILLAKHLRTPGNMYGLIAGFLEAGETLKEAVEREIMEEVSLKVKNIEYFGSQPWPFPNSLMAGFTAEYESGEINVDGNELIDAAWFDANELPDIPSKMSISRELIDWYIENYSS</sequence>
<dbReference type="GO" id="GO:0005829">
    <property type="term" value="C:cytosol"/>
    <property type="evidence" value="ECO:0007669"/>
    <property type="project" value="TreeGrafter"/>
</dbReference>
<dbReference type="AlphaFoldDB" id="F6D541"/>
<dbReference type="STRING" id="868131.MSWAN_0538"/>
<evidence type="ECO:0000256" key="9">
    <source>
        <dbReference type="ARBA" id="ARBA00023679"/>
    </source>
</evidence>
<evidence type="ECO:0000256" key="4">
    <source>
        <dbReference type="ARBA" id="ARBA00012381"/>
    </source>
</evidence>
<dbReference type="GO" id="GO:0035529">
    <property type="term" value="F:NADH pyrophosphatase activity"/>
    <property type="evidence" value="ECO:0007669"/>
    <property type="project" value="TreeGrafter"/>
</dbReference>
<name>F6D541_METPW</name>
<dbReference type="GO" id="GO:0019677">
    <property type="term" value="P:NAD+ catabolic process"/>
    <property type="evidence" value="ECO:0007669"/>
    <property type="project" value="TreeGrafter"/>
</dbReference>
<comment type="similarity">
    <text evidence="3">Belongs to the Nudix hydrolase family. NudC subfamily.</text>
</comment>
<dbReference type="Gene3D" id="3.90.79.10">
    <property type="entry name" value="Nucleoside Triphosphate Pyrophosphohydrolase"/>
    <property type="match status" value="1"/>
</dbReference>
<dbReference type="PROSITE" id="PS51462">
    <property type="entry name" value="NUDIX"/>
    <property type="match status" value="1"/>
</dbReference>
<evidence type="ECO:0000256" key="5">
    <source>
        <dbReference type="ARBA" id="ARBA00022723"/>
    </source>
</evidence>
<dbReference type="NCBIfam" id="NF001299">
    <property type="entry name" value="PRK00241.1"/>
    <property type="match status" value="1"/>
</dbReference>
<dbReference type="InterPro" id="IPR000086">
    <property type="entry name" value="NUDIX_hydrolase_dom"/>
</dbReference>
<evidence type="ECO:0000256" key="3">
    <source>
        <dbReference type="ARBA" id="ARBA00009595"/>
    </source>
</evidence>
<keyword evidence="8" id="KW-0520">NAD</keyword>
<gene>
    <name evidence="11" type="ordered locus">MSWAN_0538</name>
</gene>
<dbReference type="eggNOG" id="arCOG01076">
    <property type="taxonomic scope" value="Archaea"/>
</dbReference>
<dbReference type="GO" id="GO:0110153">
    <property type="term" value="F:RNA NAD-cap (NMN-forming) hydrolase activity"/>
    <property type="evidence" value="ECO:0007669"/>
    <property type="project" value="RHEA"/>
</dbReference>